<keyword evidence="3" id="KW-1185">Reference proteome</keyword>
<dbReference type="Proteomes" id="UP001396898">
    <property type="component" value="Unassembled WGS sequence"/>
</dbReference>
<comment type="caution">
    <text evidence="2">The sequence shown here is derived from an EMBL/GenBank/DDBJ whole genome shotgun (WGS) entry which is preliminary data.</text>
</comment>
<feature type="compositionally biased region" description="Low complexity" evidence="1">
    <location>
        <begin position="1"/>
        <end position="20"/>
    </location>
</feature>
<gene>
    <name evidence="2" type="ORF">PG991_009505</name>
</gene>
<organism evidence="2 3">
    <name type="scientific">Apiospora marii</name>
    <dbReference type="NCBI Taxonomy" id="335849"/>
    <lineage>
        <taxon>Eukaryota</taxon>
        <taxon>Fungi</taxon>
        <taxon>Dikarya</taxon>
        <taxon>Ascomycota</taxon>
        <taxon>Pezizomycotina</taxon>
        <taxon>Sordariomycetes</taxon>
        <taxon>Xylariomycetidae</taxon>
        <taxon>Amphisphaeriales</taxon>
        <taxon>Apiosporaceae</taxon>
        <taxon>Apiospora</taxon>
    </lineage>
</organism>
<evidence type="ECO:0000313" key="2">
    <source>
        <dbReference type="EMBL" id="KAK8013234.1"/>
    </source>
</evidence>
<accession>A0ABR1RL20</accession>
<sequence length="728" mass="81271">MANNGSNASSPSHASSSGSSDYNTEYLAEVLEKITHDRHYDIATANLANYLATLSDDPAPDPVEEQLAAEAWAEGAALETEFAAEGYFSSPVQPRTPVPRARGAREAAAGAPPIIRFLEGPSYQAYGLNTMWAGNEEEQKKTPLYSSFNTLIEEFRAQNAAPGSSSPVPDQGALVFAGPLQLSGTLPPELLLNVYQHLSLLDELVLGFTHPEIFHTTSFSLYNLDIEYQLHWQNANPGLPDDEPRLPLLHLAIQNGAPMLVIRDILQTWQNRGLDWDLQWATQGVRQRQSHLFIKPIVLAAVCGRADVIRELLARGDSAAEVANALLNAPHTPGTQRTLSDQAWADLEKLIFETPEIMDDYLALPTIGARTWRFFMACVQAGWVELLSIFVQPMLDRNDPRLDRRLGIEVGAWINQVGHVRADNRGMIDYLGFIRDELRASARNPVVIGTLNWRGLEELVTQSTPVLKALPLRMTNAIHIINRWARFDIHLDGLTLVSDEFYDACLSSDARLPLLQAIVTNNVRWYRSMPKNGEYKLQRLLFKLLCRAVAQTRPLDPVADDDTDGLPDTVRWLLRDMQAPVFFNNTHILGSLGQTMDGNPGVVRSNLEAILARLPGGGDPNAVLPGYHRRWYRRDPRPLDLLILNNVGSVELVGRGGVDVRLAAEHTVDLLNAERARRERAFDVETHGRSLVELMREEAFPYWVRRRILGWCVRNGTNEVPPHGLKDI</sequence>
<proteinExistence type="predicted"/>
<protein>
    <submittedName>
        <fullName evidence="2">Uncharacterized protein</fullName>
    </submittedName>
</protein>
<name>A0ABR1RL20_9PEZI</name>
<dbReference type="EMBL" id="JAQQWI010000014">
    <property type="protein sequence ID" value="KAK8013234.1"/>
    <property type="molecule type" value="Genomic_DNA"/>
</dbReference>
<feature type="region of interest" description="Disordered" evidence="1">
    <location>
        <begin position="1"/>
        <end position="22"/>
    </location>
</feature>
<evidence type="ECO:0000256" key="1">
    <source>
        <dbReference type="SAM" id="MobiDB-lite"/>
    </source>
</evidence>
<evidence type="ECO:0000313" key="3">
    <source>
        <dbReference type="Proteomes" id="UP001396898"/>
    </source>
</evidence>
<reference evidence="2 3" key="1">
    <citation type="submission" date="2023-01" db="EMBL/GenBank/DDBJ databases">
        <title>Analysis of 21 Apiospora genomes using comparative genomics revels a genus with tremendous synthesis potential of carbohydrate active enzymes and secondary metabolites.</title>
        <authorList>
            <person name="Sorensen T."/>
        </authorList>
    </citation>
    <scope>NUCLEOTIDE SEQUENCE [LARGE SCALE GENOMIC DNA]</scope>
    <source>
        <strain evidence="2 3">CBS 20057</strain>
    </source>
</reference>